<gene>
    <name evidence="1" type="ORF">CN491_05020</name>
</gene>
<protein>
    <submittedName>
        <fullName evidence="1">Uncharacterized protein</fullName>
    </submittedName>
</protein>
<dbReference type="Proteomes" id="UP000220900">
    <property type="component" value="Unassembled WGS sequence"/>
</dbReference>
<evidence type="ECO:0000313" key="1">
    <source>
        <dbReference type="EMBL" id="PES97435.1"/>
    </source>
</evidence>
<dbReference type="EMBL" id="NTZF01000005">
    <property type="protein sequence ID" value="PES97435.1"/>
    <property type="molecule type" value="Genomic_DNA"/>
</dbReference>
<dbReference type="AlphaFoldDB" id="A0A2A8LSI3"/>
<accession>A0A2A8LSI3</accession>
<sequence length="93" mass="10635">MNKKTIENGRFKATYHNEKTAYLDGVKIFRHRDGIAFEFNGQLTSINDRGKNSVRGANDLYNKLNAILLELGVEGGEYEKKKKVVTDKEEINE</sequence>
<comment type="caution">
    <text evidence="1">The sequence shown here is derived from an EMBL/GenBank/DDBJ whole genome shotgun (WGS) entry which is preliminary data.</text>
</comment>
<proteinExistence type="predicted"/>
<organism evidence="1 2">
    <name type="scientific">Bacillus cereus</name>
    <dbReference type="NCBI Taxonomy" id="1396"/>
    <lineage>
        <taxon>Bacteria</taxon>
        <taxon>Bacillati</taxon>
        <taxon>Bacillota</taxon>
        <taxon>Bacilli</taxon>
        <taxon>Bacillales</taxon>
        <taxon>Bacillaceae</taxon>
        <taxon>Bacillus</taxon>
        <taxon>Bacillus cereus group</taxon>
    </lineage>
</organism>
<name>A0A2A8LSI3_BACCE</name>
<evidence type="ECO:0000313" key="2">
    <source>
        <dbReference type="Proteomes" id="UP000220900"/>
    </source>
</evidence>
<reference evidence="1 2" key="1">
    <citation type="submission" date="2017-09" db="EMBL/GenBank/DDBJ databases">
        <title>Large-scale bioinformatics analysis of Bacillus genomes uncovers conserved roles of natural products in bacterial physiology.</title>
        <authorList>
            <consortium name="Agbiome Team Llc"/>
            <person name="Bleich R.M."/>
            <person name="Grubbs K.J."/>
            <person name="Santa Maria K.C."/>
            <person name="Allen S.E."/>
            <person name="Farag S."/>
            <person name="Shank E.A."/>
            <person name="Bowers A."/>
        </authorList>
    </citation>
    <scope>NUCLEOTIDE SEQUENCE [LARGE SCALE GENOMIC DNA]</scope>
    <source>
        <strain evidence="1 2">AFS002368</strain>
    </source>
</reference>
<dbReference type="RefSeq" id="WP_098266962.1">
    <property type="nucleotide sequence ID" value="NZ_NTZF01000005.1"/>
</dbReference>